<evidence type="ECO:0000256" key="1">
    <source>
        <dbReference type="SAM" id="MobiDB-lite"/>
    </source>
</evidence>
<name>A0A238FM69_9BASI</name>
<organism evidence="2 3">
    <name type="scientific">Microbotryum intermedium</name>
    <dbReference type="NCBI Taxonomy" id="269621"/>
    <lineage>
        <taxon>Eukaryota</taxon>
        <taxon>Fungi</taxon>
        <taxon>Dikarya</taxon>
        <taxon>Basidiomycota</taxon>
        <taxon>Pucciniomycotina</taxon>
        <taxon>Microbotryomycetes</taxon>
        <taxon>Microbotryales</taxon>
        <taxon>Microbotryaceae</taxon>
        <taxon>Microbotryum</taxon>
    </lineage>
</organism>
<feature type="region of interest" description="Disordered" evidence="1">
    <location>
        <begin position="66"/>
        <end position="99"/>
    </location>
</feature>
<accession>A0A238FM69</accession>
<evidence type="ECO:0000313" key="3">
    <source>
        <dbReference type="Proteomes" id="UP000198372"/>
    </source>
</evidence>
<gene>
    <name evidence="2" type="ORF">BQ2448_7881</name>
</gene>
<reference evidence="3" key="1">
    <citation type="submission" date="2016-09" db="EMBL/GenBank/DDBJ databases">
        <authorList>
            <person name="Jeantristanb JTB J.-T."/>
            <person name="Ricardo R."/>
        </authorList>
    </citation>
    <scope>NUCLEOTIDE SEQUENCE [LARGE SCALE GENOMIC DNA]</scope>
</reference>
<protein>
    <submittedName>
        <fullName evidence="2">BQ2448_7881 protein</fullName>
    </submittedName>
</protein>
<dbReference type="Proteomes" id="UP000198372">
    <property type="component" value="Unassembled WGS sequence"/>
</dbReference>
<proteinExistence type="predicted"/>
<keyword evidence="3" id="KW-1185">Reference proteome</keyword>
<feature type="compositionally biased region" description="Basic and acidic residues" evidence="1">
    <location>
        <begin position="84"/>
        <end position="99"/>
    </location>
</feature>
<dbReference type="EMBL" id="FMSP01000024">
    <property type="protein sequence ID" value="SCV74852.1"/>
    <property type="molecule type" value="Genomic_DNA"/>
</dbReference>
<dbReference type="OrthoDB" id="88410at2759"/>
<dbReference type="AlphaFoldDB" id="A0A238FM69"/>
<evidence type="ECO:0000313" key="2">
    <source>
        <dbReference type="EMBL" id="SCV74852.1"/>
    </source>
</evidence>
<sequence length="99" mass="10856">MSVFRRADKLTDVDGWLIVDLLPTSTTPSSALVMHRHPLIFNEYHSQRGCGGHIASVMGNIPEDKQCKCDHPGGPGAKPRKPSRAPEGKVDVHYKGPKE</sequence>